<reference evidence="3 4" key="1">
    <citation type="journal article" date="2015" name="Nature">
        <title>rRNA introns, odd ribosomes, and small enigmatic genomes across a large radiation of phyla.</title>
        <authorList>
            <person name="Brown C.T."/>
            <person name="Hug L.A."/>
            <person name="Thomas B.C."/>
            <person name="Sharon I."/>
            <person name="Castelle C.J."/>
            <person name="Singh A."/>
            <person name="Wilkins M.J."/>
            <person name="Williams K.H."/>
            <person name="Banfield J.F."/>
        </authorList>
    </citation>
    <scope>NUCLEOTIDE SEQUENCE [LARGE SCALE GENOMIC DNA]</scope>
</reference>
<dbReference type="AlphaFoldDB" id="A0A0G1JFB6"/>
<protein>
    <submittedName>
        <fullName evidence="3">Ribulose-phosphate 3-epimerase</fullName>
    </submittedName>
</protein>
<proteinExistence type="predicted"/>
<dbReference type="InterPro" id="IPR011060">
    <property type="entry name" value="RibuloseP-bd_barrel"/>
</dbReference>
<name>A0A0G1JFB6_UNCKA</name>
<dbReference type="Pfam" id="PF00834">
    <property type="entry name" value="Ribul_P_3_epim"/>
    <property type="match status" value="1"/>
</dbReference>
<dbReference type="GO" id="GO:0005975">
    <property type="term" value="P:carbohydrate metabolic process"/>
    <property type="evidence" value="ECO:0007669"/>
    <property type="project" value="InterPro"/>
</dbReference>
<dbReference type="GO" id="GO:0016857">
    <property type="term" value="F:racemase and epimerase activity, acting on carbohydrates and derivatives"/>
    <property type="evidence" value="ECO:0007669"/>
    <property type="project" value="InterPro"/>
</dbReference>
<sequence>MIIPGIFEDNQEGVLKLLTMLAGVAKVVQLDIADGLFVPRKTFTDLGFLSGHNPQTTIQLHLMVQKPEAYSMFLPKEITDVCAHAESFIYRPLCLGEYYDLLKSKGKRRGICFNPDTGFEEFAQVIKQCDYVQLMSVYPGDQGKAFLASTLTKVRGFKKSFPDTPIQLDGGIALDNVQTAVEVGANSLVVGSRIAKSPDPVKAYTEFVLKFDHARRDFYTSSQPNLHH</sequence>
<dbReference type="Proteomes" id="UP000034783">
    <property type="component" value="Unassembled WGS sequence"/>
</dbReference>
<dbReference type="Gene3D" id="3.20.20.70">
    <property type="entry name" value="Aldolase class I"/>
    <property type="match status" value="1"/>
</dbReference>
<keyword evidence="2" id="KW-0413">Isomerase</keyword>
<gene>
    <name evidence="3" type="ORF">UW65_C0004G0006</name>
</gene>
<dbReference type="GO" id="GO:0046872">
    <property type="term" value="F:metal ion binding"/>
    <property type="evidence" value="ECO:0007669"/>
    <property type="project" value="UniProtKB-KW"/>
</dbReference>
<dbReference type="EMBL" id="LCJD01000004">
    <property type="protein sequence ID" value="KKT70038.1"/>
    <property type="molecule type" value="Genomic_DNA"/>
</dbReference>
<keyword evidence="1" id="KW-0479">Metal-binding</keyword>
<dbReference type="PANTHER" id="PTHR11749">
    <property type="entry name" value="RIBULOSE-5-PHOSPHATE-3-EPIMERASE"/>
    <property type="match status" value="1"/>
</dbReference>
<accession>A0A0G1JFB6</accession>
<evidence type="ECO:0000256" key="1">
    <source>
        <dbReference type="ARBA" id="ARBA00022723"/>
    </source>
</evidence>
<dbReference type="InterPro" id="IPR000056">
    <property type="entry name" value="Ribul_P_3_epim-like"/>
</dbReference>
<organism evidence="3 4">
    <name type="scientific">candidate division WWE3 bacterium GW2011_GWB1_44_4</name>
    <dbReference type="NCBI Taxonomy" id="1619116"/>
    <lineage>
        <taxon>Bacteria</taxon>
        <taxon>Katanobacteria</taxon>
    </lineage>
</organism>
<evidence type="ECO:0000256" key="2">
    <source>
        <dbReference type="ARBA" id="ARBA00023235"/>
    </source>
</evidence>
<evidence type="ECO:0000313" key="3">
    <source>
        <dbReference type="EMBL" id="KKT70038.1"/>
    </source>
</evidence>
<dbReference type="InterPro" id="IPR013785">
    <property type="entry name" value="Aldolase_TIM"/>
</dbReference>
<comment type="caution">
    <text evidence="3">The sequence shown here is derived from an EMBL/GenBank/DDBJ whole genome shotgun (WGS) entry which is preliminary data.</text>
</comment>
<dbReference type="SUPFAM" id="SSF51366">
    <property type="entry name" value="Ribulose-phoshate binding barrel"/>
    <property type="match status" value="1"/>
</dbReference>
<evidence type="ECO:0000313" key="4">
    <source>
        <dbReference type="Proteomes" id="UP000034783"/>
    </source>
</evidence>